<organism evidence="1 2">
    <name type="scientific">Meganyctiphanes norvegica</name>
    <name type="common">Northern krill</name>
    <name type="synonym">Thysanopoda norvegica</name>
    <dbReference type="NCBI Taxonomy" id="48144"/>
    <lineage>
        <taxon>Eukaryota</taxon>
        <taxon>Metazoa</taxon>
        <taxon>Ecdysozoa</taxon>
        <taxon>Arthropoda</taxon>
        <taxon>Crustacea</taxon>
        <taxon>Multicrustacea</taxon>
        <taxon>Malacostraca</taxon>
        <taxon>Eumalacostraca</taxon>
        <taxon>Eucarida</taxon>
        <taxon>Euphausiacea</taxon>
        <taxon>Euphausiidae</taxon>
        <taxon>Meganyctiphanes</taxon>
    </lineage>
</organism>
<protein>
    <submittedName>
        <fullName evidence="1">Uncharacterized protein</fullName>
    </submittedName>
</protein>
<dbReference type="AlphaFoldDB" id="A0AAV2SD13"/>
<sequence>MARVVLHSEEFSIMGSCNSWGSCSIGYSWCNGSWCYGSWCNCVSGSICYSWCNGSLGNCVGGSICYSWCNGSWGNCVGGSICYSWGSGSICYSWCNSSWGNSMAGCVGQSWGSVWEAAVGVDGVETIGKVERRHCRVDGNTTYGALLAGIWGSCSSSGGLIVKLLVSCPGSGDLSSLHNGFRGSKDRGITSCRSYR</sequence>
<comment type="caution">
    <text evidence="1">The sequence shown here is derived from an EMBL/GenBank/DDBJ whole genome shotgun (WGS) entry which is preliminary data.</text>
</comment>
<reference evidence="1 2" key="1">
    <citation type="submission" date="2024-05" db="EMBL/GenBank/DDBJ databases">
        <authorList>
            <person name="Wallberg A."/>
        </authorList>
    </citation>
    <scope>NUCLEOTIDE SEQUENCE [LARGE SCALE GENOMIC DNA]</scope>
</reference>
<dbReference type="Proteomes" id="UP001497623">
    <property type="component" value="Unassembled WGS sequence"/>
</dbReference>
<dbReference type="PROSITE" id="PS51257">
    <property type="entry name" value="PROKAR_LIPOPROTEIN"/>
    <property type="match status" value="1"/>
</dbReference>
<keyword evidence="2" id="KW-1185">Reference proteome</keyword>
<name>A0AAV2SD13_MEGNR</name>
<dbReference type="EMBL" id="CAXKWB010051510">
    <property type="protein sequence ID" value="CAL4171516.1"/>
    <property type="molecule type" value="Genomic_DNA"/>
</dbReference>
<gene>
    <name evidence="1" type="ORF">MNOR_LOCUS34135</name>
</gene>
<proteinExistence type="predicted"/>
<evidence type="ECO:0000313" key="2">
    <source>
        <dbReference type="Proteomes" id="UP001497623"/>
    </source>
</evidence>
<accession>A0AAV2SD13</accession>
<evidence type="ECO:0000313" key="1">
    <source>
        <dbReference type="EMBL" id="CAL4171516.1"/>
    </source>
</evidence>